<evidence type="ECO:0000313" key="3">
    <source>
        <dbReference type="Proteomes" id="UP000288028"/>
    </source>
</evidence>
<reference evidence="2 3" key="1">
    <citation type="submission" date="2017-05" db="EMBL/GenBank/DDBJ databases">
        <title>Vagococcus spp. assemblies.</title>
        <authorList>
            <person name="Gulvik C.A."/>
        </authorList>
    </citation>
    <scope>NUCLEOTIDE SEQUENCE [LARGE SCALE GENOMIC DNA]</scope>
    <source>
        <strain evidence="2 3">SS1714</strain>
    </source>
</reference>
<dbReference type="RefSeq" id="WP_126794598.1">
    <property type="nucleotide sequence ID" value="NZ_CP060720.1"/>
</dbReference>
<comment type="caution">
    <text evidence="2">The sequence shown here is derived from an EMBL/GenBank/DDBJ whole genome shotgun (WGS) entry which is preliminary data.</text>
</comment>
<name>A0A430B068_9ENTE</name>
<dbReference type="Proteomes" id="UP000288028">
    <property type="component" value="Unassembled WGS sequence"/>
</dbReference>
<keyword evidence="1" id="KW-1133">Transmembrane helix</keyword>
<sequence>MIRTINRSINNINKKIGLDLTISMPSKELLAFNEKTNTVIAVACVSVGVLASSKVLFGLGVVAGIGAGVSHIEKKKL</sequence>
<evidence type="ECO:0000313" key="2">
    <source>
        <dbReference type="EMBL" id="RSU13699.1"/>
    </source>
</evidence>
<evidence type="ECO:0000256" key="1">
    <source>
        <dbReference type="SAM" id="Phobius"/>
    </source>
</evidence>
<feature type="transmembrane region" description="Helical" evidence="1">
    <location>
        <begin position="39"/>
        <end position="69"/>
    </location>
</feature>
<keyword evidence="1" id="KW-0472">Membrane</keyword>
<organism evidence="2 3">
    <name type="scientific">Vagococcus carniphilus</name>
    <dbReference type="NCBI Taxonomy" id="218144"/>
    <lineage>
        <taxon>Bacteria</taxon>
        <taxon>Bacillati</taxon>
        <taxon>Bacillota</taxon>
        <taxon>Bacilli</taxon>
        <taxon>Lactobacillales</taxon>
        <taxon>Enterococcaceae</taxon>
        <taxon>Vagococcus</taxon>
    </lineage>
</organism>
<dbReference type="GeneID" id="95582036"/>
<gene>
    <name evidence="2" type="ORF">CBF28_09450</name>
</gene>
<keyword evidence="1" id="KW-0812">Transmembrane</keyword>
<accession>A0A430B068</accession>
<keyword evidence="3" id="KW-1185">Reference proteome</keyword>
<proteinExistence type="predicted"/>
<dbReference type="AlphaFoldDB" id="A0A430B068"/>
<protein>
    <submittedName>
        <fullName evidence="2">Uncharacterized protein</fullName>
    </submittedName>
</protein>
<dbReference type="EMBL" id="NGKB01000008">
    <property type="protein sequence ID" value="RSU13699.1"/>
    <property type="molecule type" value="Genomic_DNA"/>
</dbReference>